<evidence type="ECO:0000256" key="15">
    <source>
        <dbReference type="ARBA" id="ARBA00049244"/>
    </source>
</evidence>
<dbReference type="InterPro" id="IPR012337">
    <property type="entry name" value="RNaseH-like_sf"/>
</dbReference>
<dbReference type="SUPFAM" id="SSF53098">
    <property type="entry name" value="Ribonuclease H-like"/>
    <property type="match status" value="1"/>
</dbReference>
<dbReference type="AlphaFoldDB" id="A0A9Q3CV81"/>
<dbReference type="GO" id="GO:0032196">
    <property type="term" value="P:transposition"/>
    <property type="evidence" value="ECO:0007669"/>
    <property type="project" value="UniProtKB-KW"/>
</dbReference>
<comment type="catalytic activity">
    <reaction evidence="14">
        <text>DNA(n) + a 2'-deoxyribonucleoside 5'-triphosphate = DNA(n+1) + diphosphate</text>
        <dbReference type="Rhea" id="RHEA:22508"/>
        <dbReference type="Rhea" id="RHEA-COMP:17339"/>
        <dbReference type="Rhea" id="RHEA-COMP:17340"/>
        <dbReference type="ChEBI" id="CHEBI:33019"/>
        <dbReference type="ChEBI" id="CHEBI:61560"/>
        <dbReference type="ChEBI" id="CHEBI:173112"/>
        <dbReference type="EC" id="2.7.7.49"/>
    </reaction>
</comment>
<dbReference type="Pfam" id="PF25597">
    <property type="entry name" value="SH3_retrovirus"/>
    <property type="match status" value="1"/>
</dbReference>
<accession>A0A9Q3CV81</accession>
<keyword evidence="11" id="KW-0239">DNA-directed DNA polymerase</keyword>
<dbReference type="Gene3D" id="3.30.420.10">
    <property type="entry name" value="Ribonuclease H-like superfamily/Ribonuclease H"/>
    <property type="match status" value="1"/>
</dbReference>
<evidence type="ECO:0000256" key="11">
    <source>
        <dbReference type="ARBA" id="ARBA00022932"/>
    </source>
</evidence>
<evidence type="ECO:0000256" key="7">
    <source>
        <dbReference type="ARBA" id="ARBA00022842"/>
    </source>
</evidence>
<keyword evidence="12" id="KW-0233">DNA recombination</keyword>
<dbReference type="GO" id="GO:0004519">
    <property type="term" value="F:endonuclease activity"/>
    <property type="evidence" value="ECO:0007669"/>
    <property type="project" value="UniProtKB-KW"/>
</dbReference>
<keyword evidence="8" id="KW-0694">RNA-binding</keyword>
<dbReference type="GO" id="GO:0003723">
    <property type="term" value="F:RNA binding"/>
    <property type="evidence" value="ECO:0007669"/>
    <property type="project" value="UniProtKB-KW"/>
</dbReference>
<evidence type="ECO:0000313" key="17">
    <source>
        <dbReference type="EMBL" id="MBW0490170.1"/>
    </source>
</evidence>
<dbReference type="Pfam" id="PF07727">
    <property type="entry name" value="RVT_2"/>
    <property type="match status" value="1"/>
</dbReference>
<evidence type="ECO:0000256" key="8">
    <source>
        <dbReference type="ARBA" id="ARBA00022884"/>
    </source>
</evidence>
<dbReference type="GO" id="GO:0003887">
    <property type="term" value="F:DNA-directed DNA polymerase activity"/>
    <property type="evidence" value="ECO:0007669"/>
    <property type="project" value="UniProtKB-KW"/>
</dbReference>
<keyword evidence="7" id="KW-0460">Magnesium</keyword>
<organism evidence="17 18">
    <name type="scientific">Austropuccinia psidii MF-1</name>
    <dbReference type="NCBI Taxonomy" id="1389203"/>
    <lineage>
        <taxon>Eukaryota</taxon>
        <taxon>Fungi</taxon>
        <taxon>Dikarya</taxon>
        <taxon>Basidiomycota</taxon>
        <taxon>Pucciniomycotina</taxon>
        <taxon>Pucciniomycetes</taxon>
        <taxon>Pucciniales</taxon>
        <taxon>Sphaerophragmiaceae</taxon>
        <taxon>Austropuccinia</taxon>
    </lineage>
</organism>
<evidence type="ECO:0000256" key="10">
    <source>
        <dbReference type="ARBA" id="ARBA00022918"/>
    </source>
</evidence>
<evidence type="ECO:0000256" key="9">
    <source>
        <dbReference type="ARBA" id="ARBA00022908"/>
    </source>
</evidence>
<dbReference type="GO" id="GO:0005634">
    <property type="term" value="C:nucleus"/>
    <property type="evidence" value="ECO:0007669"/>
    <property type="project" value="UniProtKB-ARBA"/>
</dbReference>
<evidence type="ECO:0000256" key="1">
    <source>
        <dbReference type="ARBA" id="ARBA00022578"/>
    </source>
</evidence>
<dbReference type="GO" id="GO:0016787">
    <property type="term" value="F:hydrolase activity"/>
    <property type="evidence" value="ECO:0007669"/>
    <property type="project" value="UniProtKB-KW"/>
</dbReference>
<evidence type="ECO:0000256" key="13">
    <source>
        <dbReference type="ARBA" id="ARBA00023268"/>
    </source>
</evidence>
<evidence type="ECO:0000256" key="3">
    <source>
        <dbReference type="ARBA" id="ARBA00022722"/>
    </source>
</evidence>
<dbReference type="GO" id="GO:0003964">
    <property type="term" value="F:RNA-directed DNA polymerase activity"/>
    <property type="evidence" value="ECO:0007669"/>
    <property type="project" value="UniProtKB-KW"/>
</dbReference>
<feature type="domain" description="Integrase catalytic" evidence="16">
    <location>
        <begin position="1"/>
        <end position="82"/>
    </location>
</feature>
<evidence type="ECO:0000256" key="2">
    <source>
        <dbReference type="ARBA" id="ARBA00022695"/>
    </source>
</evidence>
<dbReference type="InterPro" id="IPR043502">
    <property type="entry name" value="DNA/RNA_pol_sf"/>
</dbReference>
<name>A0A9Q3CV81_9BASI</name>
<evidence type="ECO:0000256" key="5">
    <source>
        <dbReference type="ARBA" id="ARBA00022759"/>
    </source>
</evidence>
<dbReference type="SUPFAM" id="SSF56672">
    <property type="entry name" value="DNA/RNA polymerases"/>
    <property type="match status" value="1"/>
</dbReference>
<gene>
    <name evidence="17" type="ORF">O181_029885</name>
</gene>
<dbReference type="EMBL" id="AVOT02010444">
    <property type="protein sequence ID" value="MBW0490170.1"/>
    <property type="molecule type" value="Genomic_DNA"/>
</dbReference>
<keyword evidence="11" id="KW-0808">Transferase</keyword>
<keyword evidence="3" id="KW-0540">Nuclease</keyword>
<evidence type="ECO:0000259" key="16">
    <source>
        <dbReference type="PROSITE" id="PS50994"/>
    </source>
</evidence>
<dbReference type="PANTHER" id="PTHR42648">
    <property type="entry name" value="TRANSPOSASE, PUTATIVE-RELATED"/>
    <property type="match status" value="1"/>
</dbReference>
<keyword evidence="6" id="KW-0378">Hydrolase</keyword>
<evidence type="ECO:0000256" key="6">
    <source>
        <dbReference type="ARBA" id="ARBA00022801"/>
    </source>
</evidence>
<protein>
    <recommendedName>
        <fullName evidence="16">Integrase catalytic domain-containing protein</fullName>
    </recommendedName>
</protein>
<dbReference type="Proteomes" id="UP000765509">
    <property type="component" value="Unassembled WGS sequence"/>
</dbReference>
<dbReference type="GO" id="GO:0006310">
    <property type="term" value="P:DNA recombination"/>
    <property type="evidence" value="ECO:0007669"/>
    <property type="project" value="UniProtKB-KW"/>
</dbReference>
<dbReference type="InterPro" id="IPR036397">
    <property type="entry name" value="RNaseH_sf"/>
</dbReference>
<dbReference type="PANTHER" id="PTHR42648:SF11">
    <property type="entry name" value="TRANSPOSON TY4-P GAG-POL POLYPROTEIN"/>
    <property type="match status" value="1"/>
</dbReference>
<comment type="caution">
    <text evidence="17">The sequence shown here is derived from an EMBL/GenBank/DDBJ whole genome shotgun (WGS) entry which is preliminary data.</text>
</comment>
<sequence>MKEFLWKEGSVHEKTVPYKHHQNGKVEQTNRTLAESKQSMLLQAKFPTRFWTYAFRQAAWVFNPVLHAEQEKTPYELVIDKKPDLSLLQVFACVSIVHNMVHPKDFTAKAKPMIHLGVAQHSQGWVLWDPKSQQLFRSSSVVFYENEFLKFPEGPTAINQITANSIFDDSVVREIDAQDSFYNLFQVSSSFCTGSPSTYFDVLNRKEGGAWKEACEEELNNLDEIGVFHEITRPRYVQVLGTRWVFATKLSQHRDVVRYKARLVVQGHHQIKGINFEETFAPTPTFRTLRLIFAMASAYKWRVTTFDVRTAYLHSKLEEDIYIRAPPGVATGHDMVFKLNKALYGLKQAGSCWWLHLKTILQKIGFRTNEDDQSYFYHQDGDMAILCIHVDNGVMATSNVIFWKTLKENLTKQLKLKWDKEISSTVGIEVIRKEDTFVLKQTSLINKLLLTCDSNFMAHEPLPMDSLILNKATQMDKQYLSKIGMMLYLPQATRPDIMYAVNYLARFAMDTDESYWRARNHLINSIRTTKEQELVINSS</sequence>
<evidence type="ECO:0000313" key="18">
    <source>
        <dbReference type="Proteomes" id="UP000765509"/>
    </source>
</evidence>
<dbReference type="InterPro" id="IPR013103">
    <property type="entry name" value="RVT_2"/>
</dbReference>
<keyword evidence="1" id="KW-0815">Transposition</keyword>
<dbReference type="GO" id="GO:0015074">
    <property type="term" value="P:DNA integration"/>
    <property type="evidence" value="ECO:0007669"/>
    <property type="project" value="UniProtKB-KW"/>
</dbReference>
<dbReference type="InterPro" id="IPR039537">
    <property type="entry name" value="Retrotran_Ty1/copia-like"/>
</dbReference>
<evidence type="ECO:0000256" key="14">
    <source>
        <dbReference type="ARBA" id="ARBA00048173"/>
    </source>
</evidence>
<dbReference type="OrthoDB" id="1733202at2759"/>
<dbReference type="InterPro" id="IPR001584">
    <property type="entry name" value="Integrase_cat-core"/>
</dbReference>
<keyword evidence="2" id="KW-0548">Nucleotidyltransferase</keyword>
<dbReference type="PROSITE" id="PS50994">
    <property type="entry name" value="INTEGRASE"/>
    <property type="match status" value="1"/>
</dbReference>
<keyword evidence="9" id="KW-0229">DNA integration</keyword>
<dbReference type="InterPro" id="IPR057670">
    <property type="entry name" value="SH3_retrovirus"/>
</dbReference>
<evidence type="ECO:0000256" key="4">
    <source>
        <dbReference type="ARBA" id="ARBA00022723"/>
    </source>
</evidence>
<keyword evidence="5" id="KW-0255">Endonuclease</keyword>
<reference evidence="17" key="1">
    <citation type="submission" date="2021-03" db="EMBL/GenBank/DDBJ databases">
        <title>Draft genome sequence of rust myrtle Austropuccinia psidii MF-1, a brazilian biotype.</title>
        <authorList>
            <person name="Quecine M.C."/>
            <person name="Pachon D.M.R."/>
            <person name="Bonatelli M.L."/>
            <person name="Correr F.H."/>
            <person name="Franceschini L.M."/>
            <person name="Leite T.F."/>
            <person name="Margarido G.R.A."/>
            <person name="Almeida C.A."/>
            <person name="Ferrarezi J.A."/>
            <person name="Labate C.A."/>
        </authorList>
    </citation>
    <scope>NUCLEOTIDE SEQUENCE</scope>
    <source>
        <strain evidence="17">MF-1</strain>
    </source>
</reference>
<dbReference type="GO" id="GO:0046872">
    <property type="term" value="F:metal ion binding"/>
    <property type="evidence" value="ECO:0007669"/>
    <property type="project" value="UniProtKB-KW"/>
</dbReference>
<keyword evidence="10" id="KW-0695">RNA-directed DNA polymerase</keyword>
<keyword evidence="13" id="KW-0511">Multifunctional enzyme</keyword>
<evidence type="ECO:0000256" key="12">
    <source>
        <dbReference type="ARBA" id="ARBA00023172"/>
    </source>
</evidence>
<comment type="catalytic activity">
    <reaction evidence="15">
        <text>DNA(n) + a 2'-deoxyribonucleoside 5'-triphosphate = DNA(n+1) + diphosphate</text>
        <dbReference type="Rhea" id="RHEA:22508"/>
        <dbReference type="Rhea" id="RHEA-COMP:17339"/>
        <dbReference type="Rhea" id="RHEA-COMP:17340"/>
        <dbReference type="ChEBI" id="CHEBI:33019"/>
        <dbReference type="ChEBI" id="CHEBI:61560"/>
        <dbReference type="ChEBI" id="CHEBI:173112"/>
        <dbReference type="EC" id="2.7.7.7"/>
    </reaction>
</comment>
<keyword evidence="4" id="KW-0479">Metal-binding</keyword>
<proteinExistence type="predicted"/>
<keyword evidence="18" id="KW-1185">Reference proteome</keyword>